<organism evidence="2 3">
    <name type="scientific">Candidatus Harrisonbacteria bacterium CG10_big_fil_rev_8_21_14_0_10_45_28</name>
    <dbReference type="NCBI Taxonomy" id="1974586"/>
    <lineage>
        <taxon>Bacteria</taxon>
        <taxon>Candidatus Harrisoniibacteriota</taxon>
    </lineage>
</organism>
<dbReference type="GO" id="GO:0006487">
    <property type="term" value="P:protein N-linked glycosylation"/>
    <property type="evidence" value="ECO:0007669"/>
    <property type="project" value="TreeGrafter"/>
</dbReference>
<dbReference type="PANTHER" id="PTHR10859">
    <property type="entry name" value="GLYCOSYL TRANSFERASE"/>
    <property type="match status" value="1"/>
</dbReference>
<evidence type="ECO:0000313" key="3">
    <source>
        <dbReference type="Proteomes" id="UP000230903"/>
    </source>
</evidence>
<sequence length="257" mass="29632">MAQPFYSIIIPAKNEAKRLPITLIDVDRHLSKQDKKYEIIVALSPSEDNLHEILQRFERLIPNLKVIYLDTDLRKGGATLEAIKKATGEYLIFMEADNAVSITELSKAVPYIGPSASKKAKYHEVSELVIGSRYHSGSHHNPPEPISKKIFGRLFRLITRLCIVNRTDPNPKFFIIAKEVLSKITPRLKTTGWLLPLEIIANAKKMKIAPVEFPVFYSNDKTRRSEKSILKLKLEWWKIFFSKFFNREQTQKGARRQ</sequence>
<feature type="domain" description="Glycosyltransferase 2-like" evidence="1">
    <location>
        <begin position="7"/>
        <end position="112"/>
    </location>
</feature>
<dbReference type="Proteomes" id="UP000230903">
    <property type="component" value="Unassembled WGS sequence"/>
</dbReference>
<dbReference type="InterPro" id="IPR029044">
    <property type="entry name" value="Nucleotide-diphossugar_trans"/>
</dbReference>
<evidence type="ECO:0000313" key="2">
    <source>
        <dbReference type="EMBL" id="PIR88143.1"/>
    </source>
</evidence>
<reference evidence="3" key="1">
    <citation type="submission" date="2017-09" db="EMBL/GenBank/DDBJ databases">
        <title>Depth-based differentiation of microbial function through sediment-hosted aquifers and enrichment of novel symbionts in the deep terrestrial subsurface.</title>
        <authorList>
            <person name="Probst A.J."/>
            <person name="Ladd B."/>
            <person name="Jarett J.K."/>
            <person name="Geller-Mcgrath D.E."/>
            <person name="Sieber C.M.K."/>
            <person name="Emerson J.B."/>
            <person name="Anantharaman K."/>
            <person name="Thomas B.C."/>
            <person name="Malmstrom R."/>
            <person name="Stieglmeier M."/>
            <person name="Klingl A."/>
            <person name="Woyke T."/>
            <person name="Ryan C.M."/>
            <person name="Banfield J.F."/>
        </authorList>
    </citation>
    <scope>NUCLEOTIDE SEQUENCE [LARGE SCALE GENOMIC DNA]</scope>
</reference>
<dbReference type="AlphaFoldDB" id="A0A2H0UP17"/>
<dbReference type="InterPro" id="IPR001173">
    <property type="entry name" value="Glyco_trans_2-like"/>
</dbReference>
<comment type="caution">
    <text evidence="2">The sequence shown here is derived from an EMBL/GenBank/DDBJ whole genome shotgun (WGS) entry which is preliminary data.</text>
</comment>
<dbReference type="PANTHER" id="PTHR10859:SF91">
    <property type="entry name" value="DOLICHYL-PHOSPHATE BETA-GLUCOSYLTRANSFERASE"/>
    <property type="match status" value="1"/>
</dbReference>
<name>A0A2H0UP17_9BACT</name>
<dbReference type="Pfam" id="PF00535">
    <property type="entry name" value="Glycos_transf_2"/>
    <property type="match status" value="1"/>
</dbReference>
<dbReference type="SUPFAM" id="SSF53448">
    <property type="entry name" value="Nucleotide-diphospho-sugar transferases"/>
    <property type="match status" value="1"/>
</dbReference>
<protein>
    <recommendedName>
        <fullName evidence="1">Glycosyltransferase 2-like domain-containing protein</fullName>
    </recommendedName>
</protein>
<dbReference type="CDD" id="cd04179">
    <property type="entry name" value="DPM_DPG-synthase_like"/>
    <property type="match status" value="1"/>
</dbReference>
<proteinExistence type="predicted"/>
<evidence type="ECO:0000259" key="1">
    <source>
        <dbReference type="Pfam" id="PF00535"/>
    </source>
</evidence>
<gene>
    <name evidence="2" type="ORF">COU10_00765</name>
</gene>
<dbReference type="EMBL" id="PFBC01000013">
    <property type="protein sequence ID" value="PIR88143.1"/>
    <property type="molecule type" value="Genomic_DNA"/>
</dbReference>
<accession>A0A2H0UP17</accession>
<dbReference type="Gene3D" id="3.90.550.10">
    <property type="entry name" value="Spore Coat Polysaccharide Biosynthesis Protein SpsA, Chain A"/>
    <property type="match status" value="1"/>
</dbReference>